<evidence type="ECO:0000313" key="2">
    <source>
        <dbReference type="EMBL" id="QGY38910.1"/>
    </source>
</evidence>
<keyword evidence="1" id="KW-0732">Signal</keyword>
<gene>
    <name evidence="2" type="ORF">GM415_01740</name>
</gene>
<dbReference type="SUPFAM" id="SSF82185">
    <property type="entry name" value="Histone H3 K4-specific methyltransferase SET7/9 N-terminal domain"/>
    <property type="match status" value="1"/>
</dbReference>
<accession>A0A6I6JCX3</accession>
<protein>
    <recommendedName>
        <fullName evidence="4">Toxin-antitoxin system YwqK family antitoxin</fullName>
    </recommendedName>
</protein>
<dbReference type="AlphaFoldDB" id="A0A6I6JCX3"/>
<dbReference type="Proteomes" id="UP000428328">
    <property type="component" value="Chromosome"/>
</dbReference>
<organism evidence="2 3">
    <name type="scientific">Pseudodesulfovibrio cashew</name>
    <dbReference type="NCBI Taxonomy" id="2678688"/>
    <lineage>
        <taxon>Bacteria</taxon>
        <taxon>Pseudomonadati</taxon>
        <taxon>Thermodesulfobacteriota</taxon>
        <taxon>Desulfovibrionia</taxon>
        <taxon>Desulfovibrionales</taxon>
        <taxon>Desulfovibrionaceae</taxon>
    </lineage>
</organism>
<evidence type="ECO:0008006" key="4">
    <source>
        <dbReference type="Google" id="ProtNLM"/>
    </source>
</evidence>
<feature type="chain" id="PRO_5026321456" description="Toxin-antitoxin system YwqK family antitoxin" evidence="1">
    <location>
        <begin position="29"/>
        <end position="423"/>
    </location>
</feature>
<dbReference type="EMBL" id="CP046400">
    <property type="protein sequence ID" value="QGY38910.1"/>
    <property type="molecule type" value="Genomic_DNA"/>
</dbReference>
<name>A0A6I6JCX3_9BACT</name>
<dbReference type="Gene3D" id="2.20.110.10">
    <property type="entry name" value="Histone H3 K4-specific methyltransferase SET7/9 N-terminal domain"/>
    <property type="match status" value="1"/>
</dbReference>
<sequence length="423" mass="47682">MTAFATANRLLAAILLAVMICLPSASQAKQKKAQPNLSREMKILLRQTNEMYASRFHITVDKLVNSDPRMFASILGVTLQRQLNYAGQNQQYVQQYRSLNMQCEGLLRWIAETKNNRNPKDGKPMGAEVLIRDFKTGLHGVPNSFFIQKFGVDPATVNLPMMLGEVPVLEGSAAASGRGSLNEKKGVNLLGERAQAAEVGNHSAGQGEVVYVGKMICPDKGLGSLRLDTNNNPKDETYVYCSFWDDGRLSHQVPTVEGKKHGVEYRFTERDGIYYLANKAAYSMGKLDGVREVYRVKNGRVYLSERIQFADGKMNGTREDFRVDGSGQHYQSRLLRYVDGKQHGTQERFELSKSGGVYRISVAEYFRGKEHGERRAFSENGQLLRREIYQDGVMMKYWQYARNTGQLRGVYCRSSQGGFRSCQ</sequence>
<evidence type="ECO:0000256" key="1">
    <source>
        <dbReference type="SAM" id="SignalP"/>
    </source>
</evidence>
<dbReference type="RefSeq" id="WP_158946121.1">
    <property type="nucleotide sequence ID" value="NZ_CP046400.1"/>
</dbReference>
<dbReference type="KEGG" id="psel:GM415_01740"/>
<feature type="signal peptide" evidence="1">
    <location>
        <begin position="1"/>
        <end position="28"/>
    </location>
</feature>
<reference evidence="2 3" key="1">
    <citation type="submission" date="2019-11" db="EMBL/GenBank/DDBJ databases">
        <authorList>
            <person name="Zheng R.K."/>
            <person name="Sun C.M."/>
        </authorList>
    </citation>
    <scope>NUCLEOTIDE SEQUENCE [LARGE SCALE GENOMIC DNA]</scope>
    <source>
        <strain evidence="2 3">SRB007</strain>
    </source>
</reference>
<evidence type="ECO:0000313" key="3">
    <source>
        <dbReference type="Proteomes" id="UP000428328"/>
    </source>
</evidence>
<keyword evidence="3" id="KW-1185">Reference proteome</keyword>
<proteinExistence type="predicted"/>